<evidence type="ECO:0000256" key="8">
    <source>
        <dbReference type="ARBA" id="ARBA00023136"/>
    </source>
</evidence>
<proteinExistence type="predicted"/>
<dbReference type="InterPro" id="IPR024961">
    <property type="entry name" value="T2SS_GspC_N"/>
</dbReference>
<feature type="region of interest" description="Disordered" evidence="9">
    <location>
        <begin position="183"/>
        <end position="214"/>
    </location>
</feature>
<dbReference type="Proteomes" id="UP000198512">
    <property type="component" value="Unassembled WGS sequence"/>
</dbReference>
<keyword evidence="7 10" id="KW-1133">Transmembrane helix</keyword>
<evidence type="ECO:0000259" key="11">
    <source>
        <dbReference type="Pfam" id="PF11356"/>
    </source>
</evidence>
<evidence type="ECO:0000256" key="6">
    <source>
        <dbReference type="ARBA" id="ARBA00022927"/>
    </source>
</evidence>
<evidence type="ECO:0000256" key="4">
    <source>
        <dbReference type="ARBA" id="ARBA00022519"/>
    </source>
</evidence>
<evidence type="ECO:0000256" key="1">
    <source>
        <dbReference type="ARBA" id="ARBA00004533"/>
    </source>
</evidence>
<sequence length="214" mass="23576">MPAPRTQRLKNVLPGLISALIVIALIVSLAWQTNDLLRLIRSPLPQPENQIAVTHKQHDPSAIAKLFGTPMQAESYVPPATSLRLTLLGSFVHSDPARSSAILQQDGRPAQRYLVNAELESGVHLVKVDSDHVEVLRNGRRERLNFPQRQLSATAAPATGDTLEQLDQLEADNLETLRERMEALREQMEVSGMPSTDSEPVEVDPANESSPESE</sequence>
<dbReference type="EMBL" id="FOFP01000002">
    <property type="protein sequence ID" value="SEP84082.1"/>
    <property type="molecule type" value="Genomic_DNA"/>
</dbReference>
<keyword evidence="2" id="KW-0813">Transport</keyword>
<gene>
    <name evidence="12" type="ORF">SAMN05216600_1026</name>
</gene>
<keyword evidence="13" id="KW-1185">Reference proteome</keyword>
<dbReference type="Gene3D" id="2.30.30.830">
    <property type="match status" value="1"/>
</dbReference>
<evidence type="ECO:0000256" key="9">
    <source>
        <dbReference type="SAM" id="MobiDB-lite"/>
    </source>
</evidence>
<keyword evidence="5 10" id="KW-0812">Transmembrane</keyword>
<evidence type="ECO:0000313" key="13">
    <source>
        <dbReference type="Proteomes" id="UP000198512"/>
    </source>
</evidence>
<evidence type="ECO:0000313" key="12">
    <source>
        <dbReference type="EMBL" id="SEP84082.1"/>
    </source>
</evidence>
<keyword evidence="6" id="KW-0653">Protein transport</keyword>
<name>A0ABY1B3G1_9PSED</name>
<keyword evidence="3" id="KW-1003">Cell membrane</keyword>
<evidence type="ECO:0000256" key="7">
    <source>
        <dbReference type="ARBA" id="ARBA00022989"/>
    </source>
</evidence>
<evidence type="ECO:0000256" key="5">
    <source>
        <dbReference type="ARBA" id="ARBA00022692"/>
    </source>
</evidence>
<comment type="subcellular location">
    <subcellularLocation>
        <location evidence="1">Cell inner membrane</location>
    </subcellularLocation>
</comment>
<feature type="domain" description="Type II secretion system protein GspC N-terminal" evidence="11">
    <location>
        <begin position="54"/>
        <end position="146"/>
    </location>
</feature>
<evidence type="ECO:0000256" key="3">
    <source>
        <dbReference type="ARBA" id="ARBA00022475"/>
    </source>
</evidence>
<keyword evidence="8 10" id="KW-0472">Membrane</keyword>
<protein>
    <submittedName>
        <fullName evidence="12">General secretion pathway protein C</fullName>
    </submittedName>
</protein>
<comment type="caution">
    <text evidence="12">The sequence shown here is derived from an EMBL/GenBank/DDBJ whole genome shotgun (WGS) entry which is preliminary data.</text>
</comment>
<evidence type="ECO:0000256" key="2">
    <source>
        <dbReference type="ARBA" id="ARBA00022448"/>
    </source>
</evidence>
<feature type="transmembrane region" description="Helical" evidence="10">
    <location>
        <begin position="12"/>
        <end position="31"/>
    </location>
</feature>
<reference evidence="12 13" key="1">
    <citation type="submission" date="2016-10" db="EMBL/GenBank/DDBJ databases">
        <authorList>
            <person name="Varghese N."/>
            <person name="Submissions S."/>
        </authorList>
    </citation>
    <scope>NUCLEOTIDE SEQUENCE [LARGE SCALE GENOMIC DNA]</scope>
    <source>
        <strain evidence="12 13">CIP 109853</strain>
    </source>
</reference>
<dbReference type="RefSeq" id="WP_069521349.1">
    <property type="nucleotide sequence ID" value="NZ_FOFP01000002.1"/>
</dbReference>
<keyword evidence="4" id="KW-0997">Cell inner membrane</keyword>
<accession>A0ABY1B3G1</accession>
<dbReference type="Pfam" id="PF11356">
    <property type="entry name" value="T2SSC"/>
    <property type="match status" value="1"/>
</dbReference>
<organism evidence="12 13">
    <name type="scientific">Pseudomonas cuatrocienegasensis</name>
    <dbReference type="NCBI Taxonomy" id="543360"/>
    <lineage>
        <taxon>Bacteria</taxon>
        <taxon>Pseudomonadati</taxon>
        <taxon>Pseudomonadota</taxon>
        <taxon>Gammaproteobacteria</taxon>
        <taxon>Pseudomonadales</taxon>
        <taxon>Pseudomonadaceae</taxon>
        <taxon>Pseudomonas</taxon>
    </lineage>
</organism>
<evidence type="ECO:0000256" key="10">
    <source>
        <dbReference type="SAM" id="Phobius"/>
    </source>
</evidence>